<proteinExistence type="predicted"/>
<accession>A0A3D3R251</accession>
<gene>
    <name evidence="2" type="ORF">DIT97_07400</name>
</gene>
<sequence length="75" mass="7996">MSERAEQVSEDRPCNGTLQPRPPARGAQPGLQPGSPTVLFSCHFVFFVVDTFQFDGSIGSHDGVKLVCTSSGGRT</sequence>
<organism evidence="2 3">
    <name type="scientific">Gimesia maris</name>
    <dbReference type="NCBI Taxonomy" id="122"/>
    <lineage>
        <taxon>Bacteria</taxon>
        <taxon>Pseudomonadati</taxon>
        <taxon>Planctomycetota</taxon>
        <taxon>Planctomycetia</taxon>
        <taxon>Planctomycetales</taxon>
        <taxon>Planctomycetaceae</taxon>
        <taxon>Gimesia</taxon>
    </lineage>
</organism>
<reference evidence="2 3" key="1">
    <citation type="journal article" date="2018" name="Nat. Biotechnol.">
        <title>A standardized bacterial taxonomy based on genome phylogeny substantially revises the tree of life.</title>
        <authorList>
            <person name="Parks D.H."/>
            <person name="Chuvochina M."/>
            <person name="Waite D.W."/>
            <person name="Rinke C."/>
            <person name="Skarshewski A."/>
            <person name="Chaumeil P.A."/>
            <person name="Hugenholtz P."/>
        </authorList>
    </citation>
    <scope>NUCLEOTIDE SEQUENCE [LARGE SCALE GENOMIC DNA]</scope>
    <source>
        <strain evidence="2">UBA9375</strain>
    </source>
</reference>
<comment type="caution">
    <text evidence="2">The sequence shown here is derived from an EMBL/GenBank/DDBJ whole genome shotgun (WGS) entry which is preliminary data.</text>
</comment>
<evidence type="ECO:0000256" key="1">
    <source>
        <dbReference type="SAM" id="MobiDB-lite"/>
    </source>
</evidence>
<dbReference type="EMBL" id="DQAY01000046">
    <property type="protein sequence ID" value="HCO22875.1"/>
    <property type="molecule type" value="Genomic_DNA"/>
</dbReference>
<dbReference type="Proteomes" id="UP000263642">
    <property type="component" value="Unassembled WGS sequence"/>
</dbReference>
<evidence type="ECO:0000313" key="3">
    <source>
        <dbReference type="Proteomes" id="UP000263642"/>
    </source>
</evidence>
<protein>
    <submittedName>
        <fullName evidence="2">Uncharacterized protein</fullName>
    </submittedName>
</protein>
<feature type="compositionally biased region" description="Basic and acidic residues" evidence="1">
    <location>
        <begin position="1"/>
        <end position="13"/>
    </location>
</feature>
<dbReference type="AlphaFoldDB" id="A0A3D3R251"/>
<feature type="region of interest" description="Disordered" evidence="1">
    <location>
        <begin position="1"/>
        <end position="32"/>
    </location>
</feature>
<name>A0A3D3R251_9PLAN</name>
<evidence type="ECO:0000313" key="2">
    <source>
        <dbReference type="EMBL" id="HCO22875.1"/>
    </source>
</evidence>